<proteinExistence type="predicted"/>
<comment type="caution">
    <text evidence="1">The sequence shown here is derived from an EMBL/GenBank/DDBJ whole genome shotgun (WGS) entry which is preliminary data.</text>
</comment>
<dbReference type="EMBL" id="VUJX02000017">
    <property type="protein sequence ID" value="KAL0929438.1"/>
    <property type="molecule type" value="Genomic_DNA"/>
</dbReference>
<organism evidence="1 2">
    <name type="scientific">Colletotrichum truncatum</name>
    <name type="common">Anthracnose fungus</name>
    <name type="synonym">Colletotrichum capsici</name>
    <dbReference type="NCBI Taxonomy" id="5467"/>
    <lineage>
        <taxon>Eukaryota</taxon>
        <taxon>Fungi</taxon>
        <taxon>Dikarya</taxon>
        <taxon>Ascomycota</taxon>
        <taxon>Pezizomycotina</taxon>
        <taxon>Sordariomycetes</taxon>
        <taxon>Hypocreomycetidae</taxon>
        <taxon>Glomerellales</taxon>
        <taxon>Glomerellaceae</taxon>
        <taxon>Colletotrichum</taxon>
        <taxon>Colletotrichum truncatum species complex</taxon>
    </lineage>
</organism>
<accession>A0ACC3YC44</accession>
<gene>
    <name evidence="1" type="ORF">CTRU02_215604</name>
</gene>
<evidence type="ECO:0000313" key="1">
    <source>
        <dbReference type="EMBL" id="KAL0929438.1"/>
    </source>
</evidence>
<reference evidence="1 2" key="1">
    <citation type="journal article" date="2020" name="Phytopathology">
        <title>Genome Sequence Resources of Colletotrichum truncatum, C. plurivorum, C. musicola, and C. sojae: Four Species Pathogenic to Soybean (Glycine max).</title>
        <authorList>
            <person name="Rogerio F."/>
            <person name="Boufleur T.R."/>
            <person name="Ciampi-Guillardi M."/>
            <person name="Sukno S.A."/>
            <person name="Thon M.R."/>
            <person name="Massola Junior N.S."/>
            <person name="Baroncelli R."/>
        </authorList>
    </citation>
    <scope>NUCLEOTIDE SEQUENCE [LARGE SCALE GENOMIC DNA]</scope>
    <source>
        <strain evidence="1 2">CMES1059</strain>
    </source>
</reference>
<sequence>MVIAGLEEPQLQEALKAFLQSLELVWASLPASLANIIRSWFPLRLEVEKAVTVEDWVLARIHTISSDPATLLYNELSRFQGSGGKCLDRVKRDVSLVAFSQLQKQYRENHGTTLPNYLGQRLKTDVKTIRQNCSYWTRRGKILDTIATELGGYGALLLDLPIRHAGWYKKSRCSIDQITATCNKLRLKKLHRCDETEKYYDIADRLFKTFQHEYNAWIALQLPAKSELKDPNADGPPKWEQPPDQPQHQPQPLHPQPQVPRSQLPPQSPQLLPEILPLQPTQHQHQRSLQQLPQGSLQGVPQVQWQEQIMPPQQHLSQYLPQQQSSQLLQGFSPGQQQQQSLNLRQESSLIPLQGFRIIHEHQTTGQGK</sequence>
<evidence type="ECO:0000313" key="2">
    <source>
        <dbReference type="Proteomes" id="UP000805649"/>
    </source>
</evidence>
<protein>
    <submittedName>
        <fullName evidence="1">Ankyrin repeat containing protein</fullName>
    </submittedName>
</protein>
<keyword evidence="2" id="KW-1185">Reference proteome</keyword>
<name>A0ACC3YC44_COLTU</name>
<dbReference type="Proteomes" id="UP000805649">
    <property type="component" value="Unassembled WGS sequence"/>
</dbReference>